<accession>A0ABT5VL91</accession>
<keyword evidence="1" id="KW-0472">Membrane</keyword>
<organism evidence="2 3">
    <name type="scientific">Alkalihalobacterium chitinilyticum</name>
    <dbReference type="NCBI Taxonomy" id="2980103"/>
    <lineage>
        <taxon>Bacteria</taxon>
        <taxon>Bacillati</taxon>
        <taxon>Bacillota</taxon>
        <taxon>Bacilli</taxon>
        <taxon>Bacillales</taxon>
        <taxon>Bacillaceae</taxon>
        <taxon>Alkalihalobacterium</taxon>
    </lineage>
</organism>
<evidence type="ECO:0000313" key="3">
    <source>
        <dbReference type="Proteomes" id="UP001148125"/>
    </source>
</evidence>
<feature type="transmembrane region" description="Helical" evidence="1">
    <location>
        <begin position="44"/>
        <end position="64"/>
    </location>
</feature>
<dbReference type="Proteomes" id="UP001148125">
    <property type="component" value="Unassembled WGS sequence"/>
</dbReference>
<proteinExistence type="predicted"/>
<keyword evidence="3" id="KW-1185">Reference proteome</keyword>
<protein>
    <recommendedName>
        <fullName evidence="4">DUF1049 domain-containing protein</fullName>
    </recommendedName>
</protein>
<evidence type="ECO:0000256" key="1">
    <source>
        <dbReference type="SAM" id="Phobius"/>
    </source>
</evidence>
<evidence type="ECO:0000313" key="2">
    <source>
        <dbReference type="EMBL" id="MDE5415527.1"/>
    </source>
</evidence>
<gene>
    <name evidence="2" type="ORF">N7Z68_19450</name>
</gene>
<reference evidence="2" key="1">
    <citation type="submission" date="2024-05" db="EMBL/GenBank/DDBJ databases">
        <title>Alkalihalobacillus sp. strain MEB203 novel alkaliphilic bacterium from Lonar Lake, India.</title>
        <authorList>
            <person name="Joshi A."/>
            <person name="Thite S."/>
            <person name="Mengade P."/>
        </authorList>
    </citation>
    <scope>NUCLEOTIDE SEQUENCE</scope>
    <source>
        <strain evidence="2">MEB 203</strain>
    </source>
</reference>
<keyword evidence="1" id="KW-1133">Transmembrane helix</keyword>
<keyword evidence="1" id="KW-0812">Transmembrane</keyword>
<name>A0ABT5VL91_9BACI</name>
<sequence>MTLAFFLVLFGMVLLMTVFNFLVYDHFSLIESFLLLVWFEMGSRRMIVVAAAVVGLMVAIYQDIQRKKNKNQQKQERLQ</sequence>
<comment type="caution">
    <text evidence="2">The sequence shown here is derived from an EMBL/GenBank/DDBJ whole genome shotgun (WGS) entry which is preliminary data.</text>
</comment>
<dbReference type="EMBL" id="JAOTPO010000017">
    <property type="protein sequence ID" value="MDE5415527.1"/>
    <property type="molecule type" value="Genomic_DNA"/>
</dbReference>
<evidence type="ECO:0008006" key="4">
    <source>
        <dbReference type="Google" id="ProtNLM"/>
    </source>
</evidence>
<dbReference type="RefSeq" id="WP_275120129.1">
    <property type="nucleotide sequence ID" value="NZ_JAOTPO010000017.1"/>
</dbReference>